<dbReference type="AlphaFoldDB" id="A0A9D1JCS9"/>
<comment type="caution">
    <text evidence="7">The sequence shown here is derived from an EMBL/GenBank/DDBJ whole genome shotgun (WGS) entry which is preliminary data.</text>
</comment>
<organism evidence="7 8">
    <name type="scientific">Candidatus Fimimorpha faecalis</name>
    <dbReference type="NCBI Taxonomy" id="2840824"/>
    <lineage>
        <taxon>Bacteria</taxon>
        <taxon>Bacillati</taxon>
        <taxon>Bacillota</taxon>
        <taxon>Clostridia</taxon>
        <taxon>Eubacteriales</taxon>
        <taxon>Candidatus Fimimorpha</taxon>
    </lineage>
</organism>
<evidence type="ECO:0000256" key="2">
    <source>
        <dbReference type="ARBA" id="ARBA00022692"/>
    </source>
</evidence>
<feature type="transmembrane region" description="Helical" evidence="5">
    <location>
        <begin position="161"/>
        <end position="181"/>
    </location>
</feature>
<evidence type="ECO:0000256" key="3">
    <source>
        <dbReference type="ARBA" id="ARBA00022989"/>
    </source>
</evidence>
<evidence type="ECO:0000256" key="4">
    <source>
        <dbReference type="ARBA" id="ARBA00023136"/>
    </source>
</evidence>
<dbReference type="InterPro" id="IPR025256">
    <property type="entry name" value="TM7S3/TM198-like_dom"/>
</dbReference>
<feature type="transmembrane region" description="Helical" evidence="5">
    <location>
        <begin position="43"/>
        <end position="62"/>
    </location>
</feature>
<feature type="transmembrane region" description="Helical" evidence="5">
    <location>
        <begin position="17"/>
        <end position="36"/>
    </location>
</feature>
<reference evidence="7" key="2">
    <citation type="journal article" date="2021" name="PeerJ">
        <title>Extensive microbial diversity within the chicken gut microbiome revealed by metagenomics and culture.</title>
        <authorList>
            <person name="Gilroy R."/>
            <person name="Ravi A."/>
            <person name="Getino M."/>
            <person name="Pursley I."/>
            <person name="Horton D.L."/>
            <person name="Alikhan N.F."/>
            <person name="Baker D."/>
            <person name="Gharbi K."/>
            <person name="Hall N."/>
            <person name="Watson M."/>
            <person name="Adriaenssens E.M."/>
            <person name="Foster-Nyarko E."/>
            <person name="Jarju S."/>
            <person name="Secka A."/>
            <person name="Antonio M."/>
            <person name="Oren A."/>
            <person name="Chaudhuri R.R."/>
            <person name="La Ragione R."/>
            <person name="Hildebrand F."/>
            <person name="Pallen M.J."/>
        </authorList>
    </citation>
    <scope>NUCLEOTIDE SEQUENCE</scope>
    <source>
        <strain evidence="7">ChiW13-3771</strain>
    </source>
</reference>
<comment type="subcellular location">
    <subcellularLocation>
        <location evidence="1">Membrane</location>
        <topology evidence="1">Multi-pass membrane protein</topology>
    </subcellularLocation>
</comment>
<evidence type="ECO:0000313" key="8">
    <source>
        <dbReference type="Proteomes" id="UP000824201"/>
    </source>
</evidence>
<dbReference type="Proteomes" id="UP000824201">
    <property type="component" value="Unassembled WGS sequence"/>
</dbReference>
<feature type="transmembrane region" description="Helical" evidence="5">
    <location>
        <begin position="68"/>
        <end position="85"/>
    </location>
</feature>
<keyword evidence="3 5" id="KW-1133">Transmembrane helix</keyword>
<accession>A0A9D1JCS9</accession>
<evidence type="ECO:0000256" key="1">
    <source>
        <dbReference type="ARBA" id="ARBA00004141"/>
    </source>
</evidence>
<sequence>MSNIIQRFMDELPQSQLLGVAIAIIVIGLLICFFGYKLMRVGITVIGFSIGFFITAFMVNYFTNNNWITFPAAIIVGLLIAFAAFRLYEMGIFLVCGVCTTLTVFSLLSSYDTWWIYIIVIAAGILAGVLAVLFIKPVCIFVTAMSGGIITVLEVCQKLQFNYTIVIFVVGILLGIMGMTFQTSLEKRKN</sequence>
<name>A0A9D1JCS9_9FIRM</name>
<reference evidence="7" key="1">
    <citation type="submission" date="2020-10" db="EMBL/GenBank/DDBJ databases">
        <authorList>
            <person name="Gilroy R."/>
        </authorList>
    </citation>
    <scope>NUCLEOTIDE SEQUENCE</scope>
    <source>
        <strain evidence="7">ChiW13-3771</strain>
    </source>
</reference>
<protein>
    <submittedName>
        <fullName evidence="7">DUF4203 domain-containing protein</fullName>
    </submittedName>
</protein>
<dbReference type="Pfam" id="PF13886">
    <property type="entry name" value="TM7S3_TM198"/>
    <property type="match status" value="1"/>
</dbReference>
<feature type="transmembrane region" description="Helical" evidence="5">
    <location>
        <begin position="114"/>
        <end position="133"/>
    </location>
</feature>
<evidence type="ECO:0000259" key="6">
    <source>
        <dbReference type="Pfam" id="PF13886"/>
    </source>
</evidence>
<keyword evidence="2 5" id="KW-0812">Transmembrane</keyword>
<gene>
    <name evidence="7" type="ORF">IAC96_05235</name>
</gene>
<feature type="transmembrane region" description="Helical" evidence="5">
    <location>
        <begin position="92"/>
        <end position="108"/>
    </location>
</feature>
<evidence type="ECO:0000313" key="7">
    <source>
        <dbReference type="EMBL" id="HIR88337.1"/>
    </source>
</evidence>
<proteinExistence type="predicted"/>
<feature type="domain" description="TM7S3/TM198-like" evidence="6">
    <location>
        <begin position="22"/>
        <end position="153"/>
    </location>
</feature>
<keyword evidence="4 5" id="KW-0472">Membrane</keyword>
<dbReference type="EMBL" id="DVHN01000056">
    <property type="protein sequence ID" value="HIR88337.1"/>
    <property type="molecule type" value="Genomic_DNA"/>
</dbReference>
<evidence type="ECO:0000256" key="5">
    <source>
        <dbReference type="SAM" id="Phobius"/>
    </source>
</evidence>
<dbReference type="GO" id="GO:0016020">
    <property type="term" value="C:membrane"/>
    <property type="evidence" value="ECO:0007669"/>
    <property type="project" value="UniProtKB-SubCell"/>
</dbReference>